<dbReference type="Proteomes" id="UP000015530">
    <property type="component" value="Unassembled WGS sequence"/>
</dbReference>
<evidence type="ECO:0000313" key="1">
    <source>
        <dbReference type="EMBL" id="EQB46056.1"/>
    </source>
</evidence>
<organism evidence="1 2">
    <name type="scientific">Colletotrichum gloeosporioides (strain Cg-14)</name>
    <name type="common">Anthracnose fungus</name>
    <name type="synonym">Glomerella cingulata</name>
    <dbReference type="NCBI Taxonomy" id="1237896"/>
    <lineage>
        <taxon>Eukaryota</taxon>
        <taxon>Fungi</taxon>
        <taxon>Dikarya</taxon>
        <taxon>Ascomycota</taxon>
        <taxon>Pezizomycotina</taxon>
        <taxon>Sordariomycetes</taxon>
        <taxon>Hypocreomycetidae</taxon>
        <taxon>Glomerellales</taxon>
        <taxon>Glomerellaceae</taxon>
        <taxon>Colletotrichum</taxon>
        <taxon>Colletotrichum gloeosporioides species complex</taxon>
    </lineage>
</organism>
<dbReference type="EMBL" id="AMYD01003551">
    <property type="protein sequence ID" value="EQB46056.1"/>
    <property type="molecule type" value="Genomic_DNA"/>
</dbReference>
<evidence type="ECO:0000313" key="2">
    <source>
        <dbReference type="Proteomes" id="UP000015530"/>
    </source>
</evidence>
<comment type="caution">
    <text evidence="1">The sequence shown here is derived from an EMBL/GenBank/DDBJ whole genome shotgun (WGS) entry which is preliminary data.</text>
</comment>
<accession>T0L348</accession>
<reference evidence="2" key="1">
    <citation type="journal article" date="2013" name="Mol. Plant Microbe Interact.">
        <title>Global aspects of pacC regulation of pathogenicity genes in Colletotrichum gloeosporioides as revealed by transcriptome analysis.</title>
        <authorList>
            <person name="Alkan N."/>
            <person name="Meng X."/>
            <person name="Friedlander G."/>
            <person name="Reuveni E."/>
            <person name="Sukno S."/>
            <person name="Sherman A."/>
            <person name="Thon M."/>
            <person name="Fluhr R."/>
            <person name="Prusky D."/>
        </authorList>
    </citation>
    <scope>NUCLEOTIDE SEQUENCE [LARGE SCALE GENOMIC DNA]</scope>
    <source>
        <strain evidence="2">Cg-14</strain>
    </source>
</reference>
<name>T0L348_COLGC</name>
<dbReference type="HOGENOM" id="CLU_3435959_0_0_1"/>
<proteinExistence type="predicted"/>
<protein>
    <submittedName>
        <fullName evidence="1">Uncharacterized protein</fullName>
    </submittedName>
</protein>
<gene>
    <name evidence="1" type="ORF">CGLO_14962</name>
</gene>
<sequence length="13" mass="1622">MLTLTARLLLYWK</sequence>